<keyword evidence="2" id="KW-1185">Reference proteome</keyword>
<dbReference type="OrthoDB" id="9790659at2"/>
<evidence type="ECO:0000313" key="1">
    <source>
        <dbReference type="EMBL" id="NSL86809.1"/>
    </source>
</evidence>
<comment type="caution">
    <text evidence="1">The sequence shown here is derived from an EMBL/GenBank/DDBJ whole genome shotgun (WGS) entry which is preliminary data.</text>
</comment>
<organism evidence="1 2">
    <name type="scientific">Chitinophaga solisilvae</name>
    <dbReference type="NCBI Taxonomy" id="1233460"/>
    <lineage>
        <taxon>Bacteria</taxon>
        <taxon>Pseudomonadati</taxon>
        <taxon>Bacteroidota</taxon>
        <taxon>Chitinophagia</taxon>
        <taxon>Chitinophagales</taxon>
        <taxon>Chitinophagaceae</taxon>
        <taxon>Chitinophaga</taxon>
    </lineage>
</organism>
<evidence type="ECO:0000313" key="2">
    <source>
        <dbReference type="Proteomes" id="UP000281028"/>
    </source>
</evidence>
<dbReference type="InterPro" id="IPR005240">
    <property type="entry name" value="DUF389"/>
</dbReference>
<reference evidence="1" key="1">
    <citation type="submission" date="2020-05" db="EMBL/GenBank/DDBJ databases">
        <title>Chitinophaga laudate sp. nov., isolated from a tropical peat swamp.</title>
        <authorList>
            <person name="Goh C.B.S."/>
            <person name="Lee M.S."/>
            <person name="Parimannan S."/>
            <person name="Pasbakhsh P."/>
            <person name="Yule C.M."/>
            <person name="Rajandas H."/>
            <person name="Loke S."/>
            <person name="Croft L."/>
            <person name="Tan J.B.L."/>
        </authorList>
    </citation>
    <scope>NUCLEOTIDE SEQUENCE</scope>
    <source>
        <strain evidence="1">Mgbs1</strain>
    </source>
</reference>
<dbReference type="Pfam" id="PF04087">
    <property type="entry name" value="DUF389"/>
    <property type="match status" value="1"/>
</dbReference>
<gene>
    <name evidence="1" type="ORF">ECE50_008205</name>
</gene>
<proteinExistence type="predicted"/>
<sequence length="448" mass="50138">MNNKPGEIRFIRIVRLFLERRFNLHIEKADEKEVITSIRKNTEFKGANLWTLIFAIFIASIGLNVNATAVIIGAMLISPLMGPIMGIGLGLGIFDIELLKKGGRNLLIATVISIATSTLYFWITPLHEAQSELLARTTPSVWDVFIAFFGGLAGIVATTRKEKSNVIPGVAIATALMPPLCTAGFGLASGNIFYFLGALYLYFINSVFICLGTFLIIRLLRFKKHQYENPRYRRKVVRYILLIVFITVVPSIYLTLRIVEKSIFENNAQKFVRENFDFRNTQVVNRSFSYQPRNSVIDLLLIGAELTDSAVQAIQAKMPAYHLPYTRLIVRQGLNARQEIDFSQIKASILQDVFRNDSATASANAANIREPAMPDITDELKALVAGFRYYAASPMLFRQPGKTIPDTVMVVMLGTGRPLPVAEKIKLESWIKSRLAADSVSLVLQVRK</sequence>
<dbReference type="NCBIfam" id="TIGR00341">
    <property type="entry name" value="TIGR00341 family protein"/>
    <property type="match status" value="1"/>
</dbReference>
<dbReference type="AlphaFoldDB" id="A0A3S1CVL1"/>
<name>A0A3S1CVL1_9BACT</name>
<dbReference type="PANTHER" id="PTHR20992">
    <property type="entry name" value="AT15442P-RELATED"/>
    <property type="match status" value="1"/>
</dbReference>
<dbReference type="EMBL" id="RIAR02000001">
    <property type="protein sequence ID" value="NSL86809.1"/>
    <property type="molecule type" value="Genomic_DNA"/>
</dbReference>
<protein>
    <submittedName>
        <fullName evidence="1">TIGR00341 family protein</fullName>
    </submittedName>
</protein>
<dbReference type="PANTHER" id="PTHR20992:SF9">
    <property type="entry name" value="AT15442P-RELATED"/>
    <property type="match status" value="1"/>
</dbReference>
<dbReference type="Proteomes" id="UP000281028">
    <property type="component" value="Unassembled WGS sequence"/>
</dbReference>
<accession>A0A3S1CVL1</accession>